<dbReference type="Proteomes" id="UP001153269">
    <property type="component" value="Unassembled WGS sequence"/>
</dbReference>
<evidence type="ECO:0000313" key="4">
    <source>
        <dbReference type="Proteomes" id="UP001153269"/>
    </source>
</evidence>
<keyword evidence="4" id="KW-1185">Reference proteome</keyword>
<evidence type="ECO:0000256" key="2">
    <source>
        <dbReference type="SAM" id="SignalP"/>
    </source>
</evidence>
<dbReference type="EMBL" id="CADEAL010004464">
    <property type="protein sequence ID" value="CAB1460163.1"/>
    <property type="molecule type" value="Genomic_DNA"/>
</dbReference>
<gene>
    <name evidence="3" type="ORF">PLEPLA_LOCUS48000</name>
</gene>
<feature type="region of interest" description="Disordered" evidence="1">
    <location>
        <begin position="81"/>
        <end position="108"/>
    </location>
</feature>
<accession>A0A9N7W380</accession>
<feature type="signal peptide" evidence="2">
    <location>
        <begin position="1"/>
        <end position="17"/>
    </location>
</feature>
<protein>
    <recommendedName>
        <fullName evidence="5">Secreted protein</fullName>
    </recommendedName>
</protein>
<dbReference type="AlphaFoldDB" id="A0A9N7W380"/>
<comment type="caution">
    <text evidence="3">The sequence shown here is derived from an EMBL/GenBank/DDBJ whole genome shotgun (WGS) entry which is preliminary data.</text>
</comment>
<evidence type="ECO:0008006" key="5">
    <source>
        <dbReference type="Google" id="ProtNLM"/>
    </source>
</evidence>
<proteinExistence type="predicted"/>
<sequence length="108" mass="11961">MHFSILVLLSVLWKVLAFPLTSIPSAEVRHTGASHVIQQHKTPKALISVVEDRGGHEPDHSELVAPAPELRLSNVVCVSRGSDHTRPLQSHTRSQMMSRIQLSRESKA</sequence>
<reference evidence="3" key="1">
    <citation type="submission" date="2020-03" db="EMBL/GenBank/DDBJ databases">
        <authorList>
            <person name="Weist P."/>
        </authorList>
    </citation>
    <scope>NUCLEOTIDE SEQUENCE</scope>
</reference>
<keyword evidence="2" id="KW-0732">Signal</keyword>
<feature type="compositionally biased region" description="Polar residues" evidence="1">
    <location>
        <begin position="87"/>
        <end position="101"/>
    </location>
</feature>
<evidence type="ECO:0000313" key="3">
    <source>
        <dbReference type="EMBL" id="CAB1460163.1"/>
    </source>
</evidence>
<feature type="chain" id="PRO_5040193886" description="Secreted protein" evidence="2">
    <location>
        <begin position="18"/>
        <end position="108"/>
    </location>
</feature>
<evidence type="ECO:0000256" key="1">
    <source>
        <dbReference type="SAM" id="MobiDB-lite"/>
    </source>
</evidence>
<organism evidence="3 4">
    <name type="scientific">Pleuronectes platessa</name>
    <name type="common">European plaice</name>
    <dbReference type="NCBI Taxonomy" id="8262"/>
    <lineage>
        <taxon>Eukaryota</taxon>
        <taxon>Metazoa</taxon>
        <taxon>Chordata</taxon>
        <taxon>Craniata</taxon>
        <taxon>Vertebrata</taxon>
        <taxon>Euteleostomi</taxon>
        <taxon>Actinopterygii</taxon>
        <taxon>Neopterygii</taxon>
        <taxon>Teleostei</taxon>
        <taxon>Neoteleostei</taxon>
        <taxon>Acanthomorphata</taxon>
        <taxon>Carangaria</taxon>
        <taxon>Pleuronectiformes</taxon>
        <taxon>Pleuronectoidei</taxon>
        <taxon>Pleuronectidae</taxon>
        <taxon>Pleuronectes</taxon>
    </lineage>
</organism>
<name>A0A9N7W380_PLEPL</name>